<organism evidence="2 3">
    <name type="scientific">Rotaria sordida</name>
    <dbReference type="NCBI Taxonomy" id="392033"/>
    <lineage>
        <taxon>Eukaryota</taxon>
        <taxon>Metazoa</taxon>
        <taxon>Spiralia</taxon>
        <taxon>Gnathifera</taxon>
        <taxon>Rotifera</taxon>
        <taxon>Eurotatoria</taxon>
        <taxon>Bdelloidea</taxon>
        <taxon>Philodinida</taxon>
        <taxon>Philodinidae</taxon>
        <taxon>Rotaria</taxon>
    </lineage>
</organism>
<accession>A0A813TR01</accession>
<gene>
    <name evidence="2" type="ORF">ZHD862_LOCUS3008</name>
</gene>
<dbReference type="Pfam" id="PF14701">
    <property type="entry name" value="hDGE_amylase"/>
    <property type="match status" value="1"/>
</dbReference>
<feature type="domain" description="Glycogen debranching enzyme glucanotransferase" evidence="1">
    <location>
        <begin position="30"/>
        <end position="132"/>
    </location>
</feature>
<protein>
    <recommendedName>
        <fullName evidence="1">Glycogen debranching enzyme glucanotransferase domain-containing protein</fullName>
    </recommendedName>
</protein>
<dbReference type="InterPro" id="IPR032792">
    <property type="entry name" value="AGL_glucanoTrfase"/>
</dbReference>
<dbReference type="GO" id="GO:0004134">
    <property type="term" value="F:4-alpha-glucanotransferase activity"/>
    <property type="evidence" value="ECO:0007669"/>
    <property type="project" value="InterPro"/>
</dbReference>
<reference evidence="2" key="1">
    <citation type="submission" date="2021-02" db="EMBL/GenBank/DDBJ databases">
        <authorList>
            <person name="Nowell W R."/>
        </authorList>
    </citation>
    <scope>NUCLEOTIDE SEQUENCE</scope>
</reference>
<evidence type="ECO:0000313" key="2">
    <source>
        <dbReference type="EMBL" id="CAF0813180.1"/>
    </source>
</evidence>
<evidence type="ECO:0000313" key="3">
    <source>
        <dbReference type="Proteomes" id="UP000663864"/>
    </source>
</evidence>
<evidence type="ECO:0000259" key="1">
    <source>
        <dbReference type="Pfam" id="PF14701"/>
    </source>
</evidence>
<dbReference type="GO" id="GO:0004135">
    <property type="term" value="F:amylo-alpha-1,6-glucosidase activity"/>
    <property type="evidence" value="ECO:0007669"/>
    <property type="project" value="InterPro"/>
</dbReference>
<dbReference type="PANTHER" id="PTHR10569">
    <property type="entry name" value="GLYCOGEN DEBRANCHING ENZYME"/>
    <property type="match status" value="1"/>
</dbReference>
<proteinExistence type="predicted"/>
<comment type="caution">
    <text evidence="2">The sequence shown here is derived from an EMBL/GenBank/DDBJ whole genome shotgun (WGS) entry which is preliminary data.</text>
</comment>
<dbReference type="GO" id="GO:0005980">
    <property type="term" value="P:glycogen catabolic process"/>
    <property type="evidence" value="ECO:0007669"/>
    <property type="project" value="InterPro"/>
</dbReference>
<sequence length="135" mass="15829">MRYFISIQYLYNVFNSSYAISDHPKLNPLFDILSTTDLVYNHAAKDCGLFRGHTEAAYSLINSPHFKSSIVLDSILIQFTQDANENKLLSKRITLEIKEHHLQLIRHYLLDELISKYRFSGFYICDIDSIIQIFY</sequence>
<dbReference type="Proteomes" id="UP000663864">
    <property type="component" value="Unassembled WGS sequence"/>
</dbReference>
<dbReference type="PANTHER" id="PTHR10569:SF2">
    <property type="entry name" value="GLYCOGEN DEBRANCHING ENZYME"/>
    <property type="match status" value="1"/>
</dbReference>
<name>A0A813TR01_9BILA</name>
<dbReference type="EMBL" id="CAJNOT010000063">
    <property type="protein sequence ID" value="CAF0813180.1"/>
    <property type="molecule type" value="Genomic_DNA"/>
</dbReference>
<dbReference type="AlphaFoldDB" id="A0A813TR01"/>
<dbReference type="InterPro" id="IPR010401">
    <property type="entry name" value="AGL/Gdb1"/>
</dbReference>